<sequence length="309" mass="33863">MAELVHLLPKAPQIRDVSDFGAMRSAAFLRSGGMKPHIFLRQRDMPLDLGDDDFSTQGYDDLEINSGDDTNKHMHDEHTAAPADVDITPLGQSDLNKQPKVAPIKQQSQQVGDEIRRNDLTAPSADVTRNDEAQNVDVDLNDLEANGNAATNAMPKHGKGNENIHISRSATEPTKEIVGTADSVSPQPDVAASVEPSNEASTEDNKMDSFYDRLPLVPHLGETEGEAEEVAKEELPPETHDLTPEGISEVVAIYKIQKRPLKMAAAGLITMALLFNIYCYWVAVTFVLNKCTCLDELVSHPEQFTPLID</sequence>
<dbReference type="RefSeq" id="XP_028866018.1">
    <property type="nucleotide sequence ID" value="XM_029010185.1"/>
</dbReference>
<protein>
    <submittedName>
        <fullName evidence="3">Uncharacterized protein</fullName>
    </submittedName>
</protein>
<dbReference type="GeneID" id="39873545"/>
<evidence type="ECO:0000313" key="3">
    <source>
        <dbReference type="EMBL" id="GBE59775.1"/>
    </source>
</evidence>
<dbReference type="OrthoDB" id="366128at2759"/>
<dbReference type="Pfam" id="PF11200">
    <property type="entry name" value="DUF2981"/>
    <property type="match status" value="1"/>
</dbReference>
<dbReference type="Proteomes" id="UP000236319">
    <property type="component" value="Unassembled WGS sequence"/>
</dbReference>
<keyword evidence="4" id="KW-1185">Reference proteome</keyword>
<proteinExistence type="predicted"/>
<dbReference type="AlphaFoldDB" id="A0A2H6K9W4"/>
<feature type="transmembrane region" description="Helical" evidence="2">
    <location>
        <begin position="263"/>
        <end position="283"/>
    </location>
</feature>
<organism evidence="3 4">
    <name type="scientific">Babesia ovata</name>
    <dbReference type="NCBI Taxonomy" id="189622"/>
    <lineage>
        <taxon>Eukaryota</taxon>
        <taxon>Sar</taxon>
        <taxon>Alveolata</taxon>
        <taxon>Apicomplexa</taxon>
        <taxon>Aconoidasida</taxon>
        <taxon>Piroplasmida</taxon>
        <taxon>Babesiidae</taxon>
        <taxon>Babesia</taxon>
    </lineage>
</organism>
<evidence type="ECO:0000256" key="2">
    <source>
        <dbReference type="SAM" id="Phobius"/>
    </source>
</evidence>
<dbReference type="EMBL" id="BDSA01000001">
    <property type="protein sequence ID" value="GBE59775.1"/>
    <property type="molecule type" value="Genomic_DNA"/>
</dbReference>
<evidence type="ECO:0000256" key="1">
    <source>
        <dbReference type="SAM" id="MobiDB-lite"/>
    </source>
</evidence>
<gene>
    <name evidence="3" type="ORF">BOVATA_012680</name>
</gene>
<name>A0A2H6K9W4_9APIC</name>
<comment type="caution">
    <text evidence="3">The sequence shown here is derived from an EMBL/GenBank/DDBJ whole genome shotgun (WGS) entry which is preliminary data.</text>
</comment>
<keyword evidence="2" id="KW-1133">Transmembrane helix</keyword>
<feature type="region of interest" description="Disordered" evidence="1">
    <location>
        <begin position="82"/>
        <end position="116"/>
    </location>
</feature>
<keyword evidence="2" id="KW-0812">Transmembrane</keyword>
<keyword evidence="2" id="KW-0472">Membrane</keyword>
<evidence type="ECO:0000313" key="4">
    <source>
        <dbReference type="Proteomes" id="UP000236319"/>
    </source>
</evidence>
<feature type="region of interest" description="Disordered" evidence="1">
    <location>
        <begin position="180"/>
        <end position="205"/>
    </location>
</feature>
<dbReference type="VEuPathDB" id="PiroplasmaDB:BOVATA_012680"/>
<accession>A0A2H6K9W4</accession>
<dbReference type="InterPro" id="IPR021366">
    <property type="entry name" value="DUF2981"/>
</dbReference>
<reference evidence="3 4" key="1">
    <citation type="journal article" date="2017" name="BMC Genomics">
        <title>Whole-genome assembly of Babesia ovata and comparative genomics between closely related pathogens.</title>
        <authorList>
            <person name="Yamagishi J."/>
            <person name="Asada M."/>
            <person name="Hakimi H."/>
            <person name="Tanaka T.Q."/>
            <person name="Sugimoto C."/>
            <person name="Kawazu S."/>
        </authorList>
    </citation>
    <scope>NUCLEOTIDE SEQUENCE [LARGE SCALE GENOMIC DNA]</scope>
    <source>
        <strain evidence="3 4">Miyake</strain>
    </source>
</reference>